<dbReference type="AlphaFoldDB" id="A0A1E5T2T3"/>
<dbReference type="Proteomes" id="UP000095552">
    <property type="component" value="Unassembled WGS sequence"/>
</dbReference>
<organism evidence="3 4">
    <name type="scientific">Roseivirga misakiensis</name>
    <dbReference type="NCBI Taxonomy" id="1563681"/>
    <lineage>
        <taxon>Bacteria</taxon>
        <taxon>Pseudomonadati</taxon>
        <taxon>Bacteroidota</taxon>
        <taxon>Cytophagia</taxon>
        <taxon>Cytophagales</taxon>
        <taxon>Roseivirgaceae</taxon>
        <taxon>Roseivirga</taxon>
    </lineage>
</organism>
<dbReference type="EMBL" id="MDGQ01000005">
    <property type="protein sequence ID" value="OEK05587.1"/>
    <property type="molecule type" value="Genomic_DNA"/>
</dbReference>
<comment type="caution">
    <text evidence="3">The sequence shown here is derived from an EMBL/GenBank/DDBJ whole genome shotgun (WGS) entry which is preliminary data.</text>
</comment>
<dbReference type="GO" id="GO:0006508">
    <property type="term" value="P:proteolysis"/>
    <property type="evidence" value="ECO:0007669"/>
    <property type="project" value="InterPro"/>
</dbReference>
<dbReference type="Gene3D" id="3.40.50.1820">
    <property type="entry name" value="alpha/beta hydrolase"/>
    <property type="match status" value="1"/>
</dbReference>
<name>A0A1E5T2T3_9BACT</name>
<dbReference type="GO" id="GO:0004252">
    <property type="term" value="F:serine-type endopeptidase activity"/>
    <property type="evidence" value="ECO:0007669"/>
    <property type="project" value="TreeGrafter"/>
</dbReference>
<dbReference type="InterPro" id="IPR029058">
    <property type="entry name" value="AB_hydrolase_fold"/>
</dbReference>
<dbReference type="InterPro" id="IPR001375">
    <property type="entry name" value="Peptidase_S9_cat"/>
</dbReference>
<dbReference type="SUPFAM" id="SSF82171">
    <property type="entry name" value="DPP6 N-terminal domain-like"/>
    <property type="match status" value="2"/>
</dbReference>
<dbReference type="InterPro" id="IPR011042">
    <property type="entry name" value="6-blade_b-propeller_TolB-like"/>
</dbReference>
<accession>A0A1E5T2T3</accession>
<evidence type="ECO:0000313" key="3">
    <source>
        <dbReference type="EMBL" id="OEK05587.1"/>
    </source>
</evidence>
<dbReference type="PANTHER" id="PTHR42776:SF4">
    <property type="entry name" value="ACYLAMINO-ACID-RELEASING ENZYME"/>
    <property type="match status" value="1"/>
</dbReference>
<gene>
    <name evidence="3" type="ORF">BFP71_14080</name>
</gene>
<feature type="domain" description="Peptidase S9 prolyl oligopeptidase catalytic" evidence="2">
    <location>
        <begin position="701"/>
        <end position="876"/>
    </location>
</feature>
<sequence length="906" mass="102965">MNLRSFQFSLLFFFVGAIAFGQEKKALSLEDYKQWNRIRNAIISPNGTWMTYAYAPNEGDAQLHVRKIEGDTIRTAINAKQIAFSDDSKWLAYLVDPAKKEAEKLRASKKPVVSDLHIIDLNSNEAQEVKNAKSYRFSKDSKVIAVHKNPADRKAEHSGSDLILMYLYEGVTANIGNVSSYAFNKAGTLIAYLVDADGDVGNGLYVMDLKANRRWPLHTGAFSYSQMAWNKAGDKVLSLYGNKEKGNMQRDNALFWATGLTTGMSTANKNTYEASAANFPKEMVISEFGAPVWHESDGQIFLYVKEQQQEPKKDDLLKANVDVWHWKDEQVQSTQIVRANRDRRSTYLAVLNLSNKAFFQLANADMPNVNFNLMTNWAVGREDKPYRDDVNNPRGFEDLYSIDTKTGEKRLIKRRNYFYSGISPNGQWATFSTNAELMVYNFESGETINLTKKADVSFLNTEFDKPTEKPTYGIGGWSKDGKWALVNNKFDLWAISLNGTEAINLTNGLGNEESIRFRAVQLDPEAKGFDMSKPILLSAYGEWSKKSGFYEVKLGKKPKALRYEDKMIGRPVKAKYADRVIYTEQTFVDFPDYWVSDLSFKRPKQVTNANPQQSEYKWGKRVLVDYTDKRGHKLQGTLTLPADYEEGKKYPMVIYFYERMSQRHHQYSMPTYDDRPHMSTYASNGYLVLMPDIVYDVGLPGSSALDDVTSAANAVIDMGCADPERIGLQGHSWGGYESSFIVTQTDMFACVVTGAPLTNLISMYNVAYKRTGNLNGPILEWSQGRMGVSPWDNMELYRSQSPIHHAQNINTPFMILHGTADGAVDWVQGLEYYSTARRLGKEVILLSYPDEPHHLGKLANQKDFQIRMKQYFDHYLMDAEAPLWMKEGVRHLDKKRIGPEVMEKGN</sequence>
<protein>
    <recommendedName>
        <fullName evidence="2">Peptidase S9 prolyl oligopeptidase catalytic domain-containing protein</fullName>
    </recommendedName>
</protein>
<dbReference type="SUPFAM" id="SSF53474">
    <property type="entry name" value="alpha/beta-Hydrolases"/>
    <property type="match status" value="1"/>
</dbReference>
<dbReference type="PANTHER" id="PTHR42776">
    <property type="entry name" value="SERINE PEPTIDASE S9 FAMILY MEMBER"/>
    <property type="match status" value="1"/>
</dbReference>
<proteinExistence type="predicted"/>
<dbReference type="Gene3D" id="2.120.10.30">
    <property type="entry name" value="TolB, C-terminal domain"/>
    <property type="match status" value="2"/>
</dbReference>
<keyword evidence="1" id="KW-0378">Hydrolase</keyword>
<evidence type="ECO:0000259" key="2">
    <source>
        <dbReference type="Pfam" id="PF00326"/>
    </source>
</evidence>
<dbReference type="STRING" id="1563681.BFP71_14080"/>
<evidence type="ECO:0000256" key="1">
    <source>
        <dbReference type="ARBA" id="ARBA00022801"/>
    </source>
</evidence>
<dbReference type="Pfam" id="PF00326">
    <property type="entry name" value="Peptidase_S9"/>
    <property type="match status" value="1"/>
</dbReference>
<keyword evidence="4" id="KW-1185">Reference proteome</keyword>
<evidence type="ECO:0000313" key="4">
    <source>
        <dbReference type="Proteomes" id="UP000095552"/>
    </source>
</evidence>
<reference evidence="3 4" key="1">
    <citation type="submission" date="2016-08" db="EMBL/GenBank/DDBJ databases">
        <title>Draft genome of Fabibacter sp. strain SK-8.</title>
        <authorList>
            <person name="Wong S.-K."/>
            <person name="Hamasaki K."/>
            <person name="Yoshizawa S."/>
        </authorList>
    </citation>
    <scope>NUCLEOTIDE SEQUENCE [LARGE SCALE GENOMIC DNA]</scope>
    <source>
        <strain evidence="3 4">SK-8</strain>
    </source>
</reference>